<dbReference type="Gene3D" id="1.10.357.70">
    <property type="entry name" value="Exocyst complex component Sec6, C-terminal domain"/>
    <property type="match status" value="1"/>
</dbReference>
<evidence type="ECO:0000256" key="1">
    <source>
        <dbReference type="ARBA" id="ARBA00009447"/>
    </source>
</evidence>
<organism evidence="4 5">
    <name type="scientific">Limulus polyphemus</name>
    <name type="common">Atlantic horseshoe crab</name>
    <dbReference type="NCBI Taxonomy" id="6850"/>
    <lineage>
        <taxon>Eukaryota</taxon>
        <taxon>Metazoa</taxon>
        <taxon>Ecdysozoa</taxon>
        <taxon>Arthropoda</taxon>
        <taxon>Chelicerata</taxon>
        <taxon>Merostomata</taxon>
        <taxon>Xiphosura</taxon>
        <taxon>Limulidae</taxon>
        <taxon>Limulus</taxon>
    </lineage>
</organism>
<dbReference type="RefSeq" id="XP_013791431.1">
    <property type="nucleotide sequence ID" value="XM_013935977.2"/>
</dbReference>
<keyword evidence="4" id="KW-1185">Reference proteome</keyword>
<keyword evidence="3" id="KW-0268">Exocytosis</keyword>
<dbReference type="Proteomes" id="UP000694941">
    <property type="component" value="Unplaced"/>
</dbReference>
<dbReference type="Gene3D" id="1.10.357.50">
    <property type="match status" value="1"/>
</dbReference>
<reference evidence="5" key="1">
    <citation type="submission" date="2025-08" db="UniProtKB">
        <authorList>
            <consortium name="RefSeq"/>
        </authorList>
    </citation>
    <scope>IDENTIFICATION</scope>
    <source>
        <tissue evidence="5">Muscle</tissue>
    </source>
</reference>
<dbReference type="PANTHER" id="PTHR21292:SF1">
    <property type="entry name" value="EXOCYST COMPLEX COMPONENT 3"/>
    <property type="match status" value="1"/>
</dbReference>
<protein>
    <submittedName>
        <fullName evidence="5">Exocyst complex component 3-like isoform X1</fullName>
    </submittedName>
</protein>
<evidence type="ECO:0000256" key="2">
    <source>
        <dbReference type="ARBA" id="ARBA00022448"/>
    </source>
</evidence>
<dbReference type="GeneID" id="106475280"/>
<sequence length="737" mass="85622">MDVEHLEAEAKATAAKHVANMLQRPDQLEKVEQYKRRVIRKKASVEAMLKTAMQSQLDGVKTGLSHLETALSDIKEIKQNLRDIEDSFKEIPRLVEKLQDVREESLKHSQYAAAMENLKHIFNVPESVQKTQEWISDGKLLLAHQCLADLENSRDDLLFEMHKLPNQSPTDRNMLKQYFSDVEKLSEDLGKQLWLILRRTLNSVRKEPQVIVTALRIIEREVRADEAAIARQQTTGFMPTGRPKRWKKRCFEILEMSVQDRIEGNQFEERSQNKMWLVRHLEVTRQLILEDLKVVKTACVPCFPPSYDIVEKFVKMYHDSLSKHLQDIISNQLEGNEYITLLNWLNVYESSELMGHPDLMIDVKKYGSLLDNTVVENLICRYVSMLETNYQDWMKNTVMSDVKDWRNDAEPEADSEGYFHTSLPVIMFQMIDQHIQVAKTVNQELVERVLMVSIEQVVSVTRLYKEAIVEYKTKHFEDRSQLRYFTHYMIAIANNCLQFGELATRLRQRYWKSGSHDNEAEKIFQRAMTVFESLKMDTLGYLEDELFLDLDKEINDLLTKKWMLSSTNIVDTICATVEDYCHDYTHLWPRNFDLLISGIQNRVAKGYITAILQKKLSLKNYEERKEVADKIVQEEKKLRETFCRANPLAVKRESPFDALPLLAEVLKLKDGSLLSLEISGLIKRYPDISADHLLALVTMRGDMGRADARQLVTEILPEVGSQRNAEVKSIFSQIQVG</sequence>
<dbReference type="Pfam" id="PF06046">
    <property type="entry name" value="Sec6"/>
    <property type="match status" value="1"/>
</dbReference>
<evidence type="ECO:0000313" key="4">
    <source>
        <dbReference type="Proteomes" id="UP000694941"/>
    </source>
</evidence>
<dbReference type="InterPro" id="IPR010326">
    <property type="entry name" value="EXOC3/Sec6"/>
</dbReference>
<dbReference type="PANTHER" id="PTHR21292">
    <property type="entry name" value="EXOCYST COMPLEX COMPONENT SEC6-RELATED"/>
    <property type="match status" value="1"/>
</dbReference>
<evidence type="ECO:0000256" key="3">
    <source>
        <dbReference type="ARBA" id="ARBA00022483"/>
    </source>
</evidence>
<proteinExistence type="inferred from homology"/>
<accession>A0ABM1BZ55</accession>
<keyword evidence="2" id="KW-0813">Transport</keyword>
<comment type="similarity">
    <text evidence="1">Belongs to the SEC6 family.</text>
</comment>
<evidence type="ECO:0000313" key="5">
    <source>
        <dbReference type="RefSeq" id="XP_013791431.1"/>
    </source>
</evidence>
<gene>
    <name evidence="5" type="primary">LOC106475280</name>
</gene>
<dbReference type="InterPro" id="IPR042532">
    <property type="entry name" value="EXOC3/Sec6_C"/>
</dbReference>
<name>A0ABM1BZ55_LIMPO</name>